<evidence type="ECO:0000313" key="2">
    <source>
        <dbReference type="EMBL" id="VVE85941.1"/>
    </source>
</evidence>
<dbReference type="AlphaFoldDB" id="A0A5E5BI92"/>
<evidence type="ECO:0000313" key="3">
    <source>
        <dbReference type="Proteomes" id="UP000335538"/>
    </source>
</evidence>
<reference evidence="2 3" key="1">
    <citation type="submission" date="2019-08" db="EMBL/GenBank/DDBJ databases">
        <authorList>
            <person name="Peeters C."/>
        </authorList>
    </citation>
    <scope>NUCLEOTIDE SEQUENCE [LARGE SCALE GENOMIC DNA]</scope>
    <source>
        <strain evidence="2 3">LMG 31121</strain>
    </source>
</reference>
<accession>A0A5E5BI92</accession>
<evidence type="ECO:0000256" key="1">
    <source>
        <dbReference type="SAM" id="MobiDB-lite"/>
    </source>
</evidence>
<gene>
    <name evidence="2" type="ORF">PSP31121_05574</name>
</gene>
<protein>
    <submittedName>
        <fullName evidence="2">Uncharacterized protein</fullName>
    </submittedName>
</protein>
<dbReference type="Proteomes" id="UP000335538">
    <property type="component" value="Unassembled WGS sequence"/>
</dbReference>
<feature type="region of interest" description="Disordered" evidence="1">
    <location>
        <begin position="138"/>
        <end position="157"/>
    </location>
</feature>
<proteinExistence type="predicted"/>
<dbReference type="EMBL" id="CABPSR010000049">
    <property type="protein sequence ID" value="VVE85941.1"/>
    <property type="molecule type" value="Genomic_DNA"/>
</dbReference>
<organism evidence="2 3">
    <name type="scientific">Pandoraea sputorum</name>
    <dbReference type="NCBI Taxonomy" id="93222"/>
    <lineage>
        <taxon>Bacteria</taxon>
        <taxon>Pseudomonadati</taxon>
        <taxon>Pseudomonadota</taxon>
        <taxon>Betaproteobacteria</taxon>
        <taxon>Burkholderiales</taxon>
        <taxon>Burkholderiaceae</taxon>
        <taxon>Pandoraea</taxon>
    </lineage>
</organism>
<sequence>MRPRGADRQPAKLALGDDDGRASRAVIVAVQAGVAPVTSDEGGRWSAKSQMADAWAAAARTMSGGHAEAALIACQEGDELHAPRRELKHPLAFRDGVTTPMFVGDACHDRFVVGDDTQCWLRAAWAERGVIHRLAPPLTIGSPTPIKRRSSTRTAEG</sequence>
<name>A0A5E5BI92_9BURK</name>